<feature type="transmembrane region" description="Helical" evidence="1">
    <location>
        <begin position="127"/>
        <end position="148"/>
    </location>
</feature>
<organism evidence="2 3">
    <name type="scientific">Aggregatimonas sangjinii</name>
    <dbReference type="NCBI Taxonomy" id="2583587"/>
    <lineage>
        <taxon>Bacteria</taxon>
        <taxon>Pseudomonadati</taxon>
        <taxon>Bacteroidota</taxon>
        <taxon>Flavobacteriia</taxon>
        <taxon>Flavobacteriales</taxon>
        <taxon>Flavobacteriaceae</taxon>
        <taxon>Aggregatimonas</taxon>
    </lineage>
</organism>
<dbReference type="EMBL" id="CP040710">
    <property type="protein sequence ID" value="QCX01290.1"/>
    <property type="molecule type" value="Genomic_DNA"/>
</dbReference>
<name>A0A5B7SX24_9FLAO</name>
<protein>
    <submittedName>
        <fullName evidence="2">Uncharacterized protein</fullName>
    </submittedName>
</protein>
<keyword evidence="1" id="KW-1133">Transmembrane helix</keyword>
<accession>A0A5B7SX24</accession>
<gene>
    <name evidence="2" type="ORF">FGM00_14660</name>
</gene>
<keyword evidence="1" id="KW-0472">Membrane</keyword>
<evidence type="ECO:0000313" key="2">
    <source>
        <dbReference type="EMBL" id="QCX01290.1"/>
    </source>
</evidence>
<sequence length="181" mass="19778">MMISDQQTSLLFKLSISITVFSALFTFIPSFLTIFGAVGMVAFLGIQLYQKKQKVALDYARLLLIASFSGHCAVAFFNGPYAHITTLLMKLALMVFLLLYIRKIISSLQELTQSGTLLSDGLGGDSISYLLADIAAVYIVVAALFKILHWEIGILNSNLLLVIGFCSALVSILTSSRSIRN</sequence>
<evidence type="ECO:0000256" key="1">
    <source>
        <dbReference type="SAM" id="Phobius"/>
    </source>
</evidence>
<feature type="transmembrane region" description="Helical" evidence="1">
    <location>
        <begin position="58"/>
        <end position="77"/>
    </location>
</feature>
<dbReference type="OrthoDB" id="1145198at2"/>
<dbReference type="RefSeq" id="WP_138853629.1">
    <property type="nucleotide sequence ID" value="NZ_CP040710.1"/>
</dbReference>
<evidence type="ECO:0000313" key="3">
    <source>
        <dbReference type="Proteomes" id="UP000310017"/>
    </source>
</evidence>
<feature type="transmembrane region" description="Helical" evidence="1">
    <location>
        <begin position="20"/>
        <end position="46"/>
    </location>
</feature>
<feature type="transmembrane region" description="Helical" evidence="1">
    <location>
        <begin position="83"/>
        <end position="101"/>
    </location>
</feature>
<dbReference type="AlphaFoldDB" id="A0A5B7SX24"/>
<dbReference type="Proteomes" id="UP000310017">
    <property type="component" value="Chromosome"/>
</dbReference>
<proteinExistence type="predicted"/>
<feature type="transmembrane region" description="Helical" evidence="1">
    <location>
        <begin position="154"/>
        <end position="173"/>
    </location>
</feature>
<keyword evidence="1" id="KW-0812">Transmembrane</keyword>
<keyword evidence="3" id="KW-1185">Reference proteome</keyword>
<dbReference type="KEGG" id="asag:FGM00_14660"/>
<reference evidence="2 3" key="1">
    <citation type="submission" date="2019-05" db="EMBL/GenBank/DDBJ databases">
        <title>Genome sequencing of F202Z8.</title>
        <authorList>
            <person name="Kwon Y.M."/>
        </authorList>
    </citation>
    <scope>NUCLEOTIDE SEQUENCE [LARGE SCALE GENOMIC DNA]</scope>
    <source>
        <strain evidence="2 3">F202Z8</strain>
    </source>
</reference>